<proteinExistence type="predicted"/>
<name>A0A7T5UGT7_9BACT</name>
<dbReference type="Proteomes" id="UP000595362">
    <property type="component" value="Chromosome"/>
</dbReference>
<dbReference type="EMBL" id="CP066681">
    <property type="protein sequence ID" value="QQG36604.1"/>
    <property type="molecule type" value="Genomic_DNA"/>
</dbReference>
<organism evidence="2 3">
    <name type="scientific">Micavibrio aeruginosavorus</name>
    <dbReference type="NCBI Taxonomy" id="349221"/>
    <lineage>
        <taxon>Bacteria</taxon>
        <taxon>Pseudomonadati</taxon>
        <taxon>Bdellovibrionota</taxon>
        <taxon>Bdellovibrionia</taxon>
        <taxon>Bdellovibrionales</taxon>
        <taxon>Pseudobdellovibrionaceae</taxon>
        <taxon>Micavibrio</taxon>
    </lineage>
</organism>
<feature type="region of interest" description="Disordered" evidence="1">
    <location>
        <begin position="140"/>
        <end position="239"/>
    </location>
</feature>
<evidence type="ECO:0000313" key="3">
    <source>
        <dbReference type="Proteomes" id="UP000595362"/>
    </source>
</evidence>
<feature type="region of interest" description="Disordered" evidence="1">
    <location>
        <begin position="336"/>
        <end position="359"/>
    </location>
</feature>
<feature type="region of interest" description="Disordered" evidence="1">
    <location>
        <begin position="1"/>
        <end position="90"/>
    </location>
</feature>
<evidence type="ECO:0000313" key="2">
    <source>
        <dbReference type="EMBL" id="QQG36604.1"/>
    </source>
</evidence>
<feature type="region of interest" description="Disordered" evidence="1">
    <location>
        <begin position="291"/>
        <end position="323"/>
    </location>
</feature>
<feature type="compositionally biased region" description="Basic and acidic residues" evidence="1">
    <location>
        <begin position="211"/>
        <end position="220"/>
    </location>
</feature>
<dbReference type="AlphaFoldDB" id="A0A7T5UGT7"/>
<feature type="compositionally biased region" description="Polar residues" evidence="1">
    <location>
        <begin position="164"/>
        <end position="176"/>
    </location>
</feature>
<protein>
    <submittedName>
        <fullName evidence="2">Uncharacterized protein</fullName>
    </submittedName>
</protein>
<feature type="compositionally biased region" description="Basic and acidic residues" evidence="1">
    <location>
        <begin position="292"/>
        <end position="304"/>
    </location>
</feature>
<sequence length="539" mass="56333">MVDYTELADMMNGAPAPEIPENQVVVPQVTPAQTPATAAPATEAPAPPKAATAPQARRQTAPDPASQAAVVAPAEPARPQSQAAGAMPPGGMQGGMQNFLQMIFMAIAQMLGINMTAMQQAQANQNKPAAVVAAAPAGQGLKPSTSGPGLNPNAPSGPGLKVQGATTQGPAVQTPTAEELKGLGAKPEGDKKPETPAAASADSSDPLGDFIAERGFDKPDAPAAPVAKNDGSAKPEPTTLAQRFGQPQIQPASLAVEYNRASIQALPSLQDRLQTRADRITEYTEAGMSLRDASRQVSTERRQELAAQGLDRNTVNSLANGEEQVERQRIAQIEQQQRAFERDQRQQQQQELAAARREASMNMRNRRAADMENERDGRALGGVMADVGGLRGNEKRMAQALGAVGGKVFGAITGDDRPSGAGDRENGRFARDIGNAAGGGTYGRAAEILVRRGGEVITYPQQDRSNMPQPAAQAGKWDSNQISAAQRFSAAYGSSPEERQQLLAGQGPQAAMVDNAPAMSGAETVRRMQTTSGLYGPGS</sequence>
<gene>
    <name evidence="2" type="ORF">HYS17_02130</name>
</gene>
<evidence type="ECO:0000256" key="1">
    <source>
        <dbReference type="SAM" id="MobiDB-lite"/>
    </source>
</evidence>
<feature type="compositionally biased region" description="Low complexity" evidence="1">
    <location>
        <begin position="23"/>
        <end position="90"/>
    </location>
</feature>
<accession>A0A7T5UGT7</accession>
<reference evidence="2 3" key="1">
    <citation type="submission" date="2020-07" db="EMBL/GenBank/DDBJ databases">
        <title>Huge and variable diversity of episymbiotic CPR bacteria and DPANN archaea in groundwater ecosystems.</title>
        <authorList>
            <person name="He C.Y."/>
            <person name="Keren R."/>
            <person name="Whittaker M."/>
            <person name="Farag I.F."/>
            <person name="Doudna J."/>
            <person name="Cate J.H.D."/>
            <person name="Banfield J.F."/>
        </authorList>
    </citation>
    <scope>NUCLEOTIDE SEQUENCE [LARGE SCALE GENOMIC DNA]</scope>
    <source>
        <strain evidence="2">NC_groundwater_70_Ag_B-0.1um_54_66</strain>
    </source>
</reference>